<dbReference type="PANTHER" id="PTHR12143">
    <property type="entry name" value="PEPTIDE N-GLYCANASE PNGASE -RELATED"/>
    <property type="match status" value="1"/>
</dbReference>
<proteinExistence type="predicted"/>
<gene>
    <name evidence="4" type="ORF">P4G45_16555</name>
    <name evidence="5" type="ORF">P8936_17765</name>
</gene>
<evidence type="ECO:0000259" key="2">
    <source>
        <dbReference type="Pfam" id="PF07971"/>
    </source>
</evidence>
<dbReference type="EMBL" id="CP121194">
    <property type="protein sequence ID" value="XBH10072.1"/>
    <property type="molecule type" value="Genomic_DNA"/>
</dbReference>
<dbReference type="EC" id="3.2.1.-" evidence="4"/>
<dbReference type="InterPro" id="IPR012939">
    <property type="entry name" value="Glyco_hydro_92"/>
</dbReference>
<keyword evidence="4" id="KW-0378">Hydrolase</keyword>
<feature type="domain" description="Glycosyl hydrolase family 92" evidence="2">
    <location>
        <begin position="301"/>
        <end position="770"/>
    </location>
</feature>
<name>A0AAU7CWM9_9BACT</name>
<evidence type="ECO:0000313" key="5">
    <source>
        <dbReference type="EMBL" id="XBH13509.1"/>
    </source>
</evidence>
<dbReference type="Gene3D" id="1.20.1050.60">
    <property type="entry name" value="alpha-1,2-mannosidase"/>
    <property type="match status" value="1"/>
</dbReference>
<dbReference type="FunFam" id="1.20.1050.60:FF:000001">
    <property type="entry name" value="Putative alpha-1,2-mannosidase"/>
    <property type="match status" value="1"/>
</dbReference>
<dbReference type="GO" id="GO:0000224">
    <property type="term" value="F:peptide-N4-(N-acetyl-beta-glucosaminyl)asparagine amidase activity"/>
    <property type="evidence" value="ECO:0007669"/>
    <property type="project" value="TreeGrafter"/>
</dbReference>
<dbReference type="GO" id="GO:0030246">
    <property type="term" value="F:carbohydrate binding"/>
    <property type="evidence" value="ECO:0007669"/>
    <property type="project" value="InterPro"/>
</dbReference>
<dbReference type="AlphaFoldDB" id="A0AAU7CWM9"/>
<dbReference type="KEGG" id="epl:P4G45_16555"/>
<evidence type="ECO:0000259" key="3">
    <source>
        <dbReference type="Pfam" id="PF17678"/>
    </source>
</evidence>
<accession>A0AAU7CWM9</accession>
<dbReference type="Gene3D" id="1.20.1610.10">
    <property type="entry name" value="alpha-1,2-mannosidases domains"/>
    <property type="match status" value="1"/>
</dbReference>
<dbReference type="InterPro" id="IPR005887">
    <property type="entry name" value="GH92_a_mannosidase_put"/>
</dbReference>
<dbReference type="NCBIfam" id="TIGR01180">
    <property type="entry name" value="aman2_put"/>
    <property type="match status" value="1"/>
</dbReference>
<dbReference type="RefSeq" id="WP_348267578.1">
    <property type="nucleotide sequence ID" value="NZ_CP121194.1"/>
</dbReference>
<dbReference type="Gene3D" id="2.70.98.10">
    <property type="match status" value="1"/>
</dbReference>
<accession>A0AAU7D8B7</accession>
<feature type="chain" id="PRO_5043288716" evidence="1">
    <location>
        <begin position="31"/>
        <end position="791"/>
    </location>
</feature>
<dbReference type="Pfam" id="PF17678">
    <property type="entry name" value="Glyco_hydro_92N"/>
    <property type="match status" value="1"/>
</dbReference>
<dbReference type="InterPro" id="IPR008928">
    <property type="entry name" value="6-hairpin_glycosidase_sf"/>
</dbReference>
<dbReference type="PANTHER" id="PTHR12143:SF39">
    <property type="entry name" value="SECRETED PROTEIN"/>
    <property type="match status" value="1"/>
</dbReference>
<dbReference type="GO" id="GO:0016798">
    <property type="term" value="F:hydrolase activity, acting on glycosyl bonds"/>
    <property type="evidence" value="ECO:0007669"/>
    <property type="project" value="UniProtKB-KW"/>
</dbReference>
<organism evidence="4">
    <name type="scientific">Edaphobacter paludis</name>
    <dbReference type="NCBI Taxonomy" id="3035702"/>
    <lineage>
        <taxon>Bacteria</taxon>
        <taxon>Pseudomonadati</taxon>
        <taxon>Acidobacteriota</taxon>
        <taxon>Terriglobia</taxon>
        <taxon>Terriglobales</taxon>
        <taxon>Acidobacteriaceae</taxon>
        <taxon>Edaphobacter</taxon>
    </lineage>
</organism>
<sequence>MPASILVCSSLRSVCLFALTIGIFAGPACAQTLRQPGAYDSVNPFIGTGADGHTFPGATVPFGMVQLSPDTQINNFKHSYKWAAGYRYEDSTILGFSETHFSGAGHSDLGDFLIQPIAGEVRLEPGDADKPLSGYRSRFSHATEKAAPGYYAVTLSDYGVRAELTATARVGVHRYTFPADKEAHLLLDMRSSIYNYPGKVLWSRVRIRQDGTVTGMRETRGWAPGRQLYFAMRFSRPVTGHQLVDREPLPIDYKGFKTPGNTPEDTQAMEGRGLIATFDFGRLSAPLVVKVAISPVSEEGAIANLDAEVPGFDFDAVRAAARSAWEKALRAVSFDAEPAMRQNLYTALYHSLLAPSLAMDVDGSYRGPDNQVHRAQGFQFVSSLSLWDTYRAEQPLMTLIEPQTRTSDLVRSMLASQQESPFGMLPVWQFQGIETWCMIGYHAVPEIADAYMKGIGGFDANKALDAMVATADYAPYGHLGEYMKLGYVPVDGGKPGSHGEAVSQTIEYAFDDWTIAQMARKLGRNDVAERFEKRAGNWRNVFDTSVGFARPRLADGSYREPFNPARAGADSGFTEGNAWQYSWYQPQDEAGMIRLLGGDAKLIAKLDAMFDAKVDPKDYADVEDMAGMIGQYVHGNEPSHHLAYLYDYAGEPWRTQERLGQIVESQYKPAPDGLVGNDDLGQMSAWLIFTGLGFYPVAPASNEYVIGRPFVERATMNLPNGKKFSVVAERLSANHPYVESVSLNGKPLIRSFLKHEEIMGGGELRFVMGDKPNKTWATSTASRPFSMSEAH</sequence>
<dbReference type="SUPFAM" id="SSF48208">
    <property type="entry name" value="Six-hairpin glycosidases"/>
    <property type="match status" value="1"/>
</dbReference>
<dbReference type="FunFam" id="3.30.2080.10:FF:000001">
    <property type="entry name" value="Alpha-1,2-mannosidase subfamily"/>
    <property type="match status" value="1"/>
</dbReference>
<reference evidence="4" key="1">
    <citation type="submission" date="2023-03" db="EMBL/GenBank/DDBJ databases">
        <title>Edaphobacter sp.</title>
        <authorList>
            <person name="Huber K.J."/>
            <person name="Papendorf J."/>
            <person name="Pilke C."/>
            <person name="Bunk B."/>
            <person name="Sproeer C."/>
            <person name="Pester M."/>
        </authorList>
    </citation>
    <scope>NUCLEOTIDE SEQUENCE</scope>
    <source>
        <strain evidence="4">DSM 109919</strain>
        <strain evidence="5">DSM 109920</strain>
    </source>
</reference>
<dbReference type="GO" id="GO:0005829">
    <property type="term" value="C:cytosol"/>
    <property type="evidence" value="ECO:0007669"/>
    <property type="project" value="TreeGrafter"/>
</dbReference>
<keyword evidence="1" id="KW-0732">Signal</keyword>
<dbReference type="Gene3D" id="3.30.2080.10">
    <property type="entry name" value="GH92 mannosidase domain"/>
    <property type="match status" value="1"/>
</dbReference>
<feature type="signal peptide" evidence="1">
    <location>
        <begin position="1"/>
        <end position="30"/>
    </location>
</feature>
<dbReference type="InterPro" id="IPR014718">
    <property type="entry name" value="GH-type_carb-bd"/>
</dbReference>
<dbReference type="GO" id="GO:0006516">
    <property type="term" value="P:glycoprotein catabolic process"/>
    <property type="evidence" value="ECO:0007669"/>
    <property type="project" value="TreeGrafter"/>
</dbReference>
<dbReference type="InterPro" id="IPR050883">
    <property type="entry name" value="PNGase"/>
</dbReference>
<feature type="domain" description="Glycosyl hydrolase family 92 N-terminal" evidence="3">
    <location>
        <begin position="42"/>
        <end position="294"/>
    </location>
</feature>
<evidence type="ECO:0000256" key="1">
    <source>
        <dbReference type="SAM" id="SignalP"/>
    </source>
</evidence>
<dbReference type="InterPro" id="IPR041371">
    <property type="entry name" value="GH92_N"/>
</dbReference>
<dbReference type="EMBL" id="CP121195">
    <property type="protein sequence ID" value="XBH13509.1"/>
    <property type="molecule type" value="Genomic_DNA"/>
</dbReference>
<evidence type="ECO:0000313" key="4">
    <source>
        <dbReference type="EMBL" id="XBH10072.1"/>
    </source>
</evidence>
<keyword evidence="4" id="KW-0326">Glycosidase</keyword>
<protein>
    <submittedName>
        <fullName evidence="4">GH92 family glycosyl hydrolase</fullName>
        <ecNumber evidence="4">3.2.1.-</ecNumber>
    </submittedName>
</protein>
<dbReference type="GO" id="GO:0005975">
    <property type="term" value="P:carbohydrate metabolic process"/>
    <property type="evidence" value="ECO:0007669"/>
    <property type="project" value="InterPro"/>
</dbReference>
<dbReference type="Pfam" id="PF07971">
    <property type="entry name" value="Glyco_hydro_92"/>
    <property type="match status" value="1"/>
</dbReference>